<dbReference type="EMBL" id="UGVI01000001">
    <property type="protein sequence ID" value="SUE15281.1"/>
    <property type="molecule type" value="Genomic_DNA"/>
</dbReference>
<dbReference type="Proteomes" id="UP000254569">
    <property type="component" value="Unassembled WGS sequence"/>
</dbReference>
<dbReference type="GO" id="GO:0051537">
    <property type="term" value="F:2 iron, 2 sulfur cluster binding"/>
    <property type="evidence" value="ECO:0007669"/>
    <property type="project" value="InterPro"/>
</dbReference>
<evidence type="ECO:0000313" key="3">
    <source>
        <dbReference type="Proteomes" id="UP000254569"/>
    </source>
</evidence>
<reference evidence="2 3" key="1">
    <citation type="submission" date="2018-06" db="EMBL/GenBank/DDBJ databases">
        <authorList>
            <consortium name="Pathogen Informatics"/>
            <person name="Doyle S."/>
        </authorList>
    </citation>
    <scope>NUCLEOTIDE SEQUENCE [LARGE SCALE GENOMIC DNA]</scope>
    <source>
        <strain evidence="2 3">NCTC13296</strain>
    </source>
</reference>
<accession>A0A379LZ00</accession>
<sequence>MSDAIGVLERIAVWSPYFRVSTGPADDRWRPTADLADPATRDALVADTAARMGTDEPRVAASTLFFGYVARVWSVAIGSVVDSGRCIRLDPGQLLWRNDAGLHLHITEPGFGDDVVTEVLDRQIEPLVHAWRDVVAGGLLWGNTASALIGAGRMIGSAAQPLVGAALSDPRLAEALDPATGRRRSCCLYYRTPTGGVCGDCVFPTPPKDRSKEIP</sequence>
<organism evidence="2 3">
    <name type="scientific">Rhodococcus gordoniae</name>
    <dbReference type="NCBI Taxonomy" id="223392"/>
    <lineage>
        <taxon>Bacteria</taxon>
        <taxon>Bacillati</taxon>
        <taxon>Actinomycetota</taxon>
        <taxon>Actinomycetes</taxon>
        <taxon>Mycobacteriales</taxon>
        <taxon>Nocardiaceae</taxon>
        <taxon>Rhodococcus</taxon>
    </lineage>
</organism>
<evidence type="ECO:0000313" key="2">
    <source>
        <dbReference type="EMBL" id="SUE15281.1"/>
    </source>
</evidence>
<feature type="domain" description="Ferric siderophore reductase C-terminal" evidence="1">
    <location>
        <begin position="183"/>
        <end position="202"/>
    </location>
</feature>
<dbReference type="AlphaFoldDB" id="A0A379LZ00"/>
<protein>
    <submittedName>
        <fullName evidence="2">Uncharacterized Fe-S protein</fullName>
    </submittedName>
</protein>
<gene>
    <name evidence="2" type="ORF">NCTC13296_02140</name>
</gene>
<proteinExistence type="predicted"/>
<evidence type="ECO:0000259" key="1">
    <source>
        <dbReference type="Pfam" id="PF11575"/>
    </source>
</evidence>
<name>A0A379LZ00_9NOCA</name>
<dbReference type="Pfam" id="PF11575">
    <property type="entry name" value="FhuF_C"/>
    <property type="match status" value="1"/>
</dbReference>
<dbReference type="InterPro" id="IPR024726">
    <property type="entry name" value="FhuF_C"/>
</dbReference>
<dbReference type="RefSeq" id="WP_064062702.1">
    <property type="nucleotide sequence ID" value="NZ_LPZN01000003.1"/>
</dbReference>
<keyword evidence="3" id="KW-1185">Reference proteome</keyword>
<dbReference type="OrthoDB" id="3579586at2"/>